<evidence type="ECO:0000256" key="6">
    <source>
        <dbReference type="ARBA" id="ARBA00023004"/>
    </source>
</evidence>
<dbReference type="Proteomes" id="UP000078290">
    <property type="component" value="Unassembled WGS sequence"/>
</dbReference>
<accession>A0A1B7KRL9</accession>
<gene>
    <name evidence="10" type="ORF">A7K69_07255</name>
</gene>
<keyword evidence="7" id="KW-0411">Iron-sulfur</keyword>
<dbReference type="SUPFAM" id="SSF54292">
    <property type="entry name" value="2Fe-2S ferredoxin-like"/>
    <property type="match status" value="1"/>
</dbReference>
<proteinExistence type="inferred from homology"/>
<dbReference type="Gene3D" id="3.10.20.30">
    <property type="match status" value="1"/>
</dbReference>
<dbReference type="CDD" id="cd00207">
    <property type="entry name" value="fer2"/>
    <property type="match status" value="1"/>
</dbReference>
<keyword evidence="5" id="KW-0249">Electron transport</keyword>
<dbReference type="GO" id="GO:0051537">
    <property type="term" value="F:2 iron, 2 sulfur cluster binding"/>
    <property type="evidence" value="ECO:0007669"/>
    <property type="project" value="UniProtKB-KW"/>
</dbReference>
<dbReference type="EMBL" id="LXMA01000023">
    <property type="protein sequence ID" value="OAT72733.1"/>
    <property type="molecule type" value="Genomic_DNA"/>
</dbReference>
<name>A0A1B7KRL9_PARTM</name>
<organism evidence="10 11">
    <name type="scientific">Parageobacillus thermoglucosidasius</name>
    <name type="common">Geobacillus thermoglucosidasius</name>
    <dbReference type="NCBI Taxonomy" id="1426"/>
    <lineage>
        <taxon>Bacteria</taxon>
        <taxon>Bacillati</taxon>
        <taxon>Bacillota</taxon>
        <taxon>Bacilli</taxon>
        <taxon>Bacillales</taxon>
        <taxon>Anoxybacillaceae</taxon>
        <taxon>Parageobacillus</taxon>
    </lineage>
</organism>
<keyword evidence="4" id="KW-0479">Metal-binding</keyword>
<evidence type="ECO:0000256" key="5">
    <source>
        <dbReference type="ARBA" id="ARBA00022982"/>
    </source>
</evidence>
<comment type="caution">
    <text evidence="10">The sequence shown here is derived from an EMBL/GenBank/DDBJ whole genome shotgun (WGS) entry which is preliminary data.</text>
</comment>
<protein>
    <submittedName>
        <fullName evidence="10">Ferredoxin</fullName>
    </submittedName>
</protein>
<dbReference type="InterPro" id="IPR001041">
    <property type="entry name" value="2Fe-2S_ferredoxin-type"/>
</dbReference>
<evidence type="ECO:0000256" key="7">
    <source>
        <dbReference type="ARBA" id="ARBA00023014"/>
    </source>
</evidence>
<comment type="similarity">
    <text evidence="1">Belongs to the 2Fe2S plant-type ferredoxin family.</text>
</comment>
<evidence type="ECO:0000313" key="10">
    <source>
        <dbReference type="EMBL" id="OAT72733.1"/>
    </source>
</evidence>
<dbReference type="InterPro" id="IPR006058">
    <property type="entry name" value="2Fe2S_fd_BS"/>
</dbReference>
<dbReference type="PANTHER" id="PTHR43112:SF3">
    <property type="entry name" value="FERREDOXIN-2, CHLOROPLASTIC"/>
    <property type="match status" value="1"/>
</dbReference>
<dbReference type="InterPro" id="IPR012675">
    <property type="entry name" value="Beta-grasp_dom_sf"/>
</dbReference>
<keyword evidence="3" id="KW-0001">2Fe-2S</keyword>
<evidence type="ECO:0000259" key="9">
    <source>
        <dbReference type="PROSITE" id="PS51085"/>
    </source>
</evidence>
<evidence type="ECO:0000256" key="3">
    <source>
        <dbReference type="ARBA" id="ARBA00022714"/>
    </source>
</evidence>
<evidence type="ECO:0000256" key="4">
    <source>
        <dbReference type="ARBA" id="ARBA00022723"/>
    </source>
</evidence>
<dbReference type="OrthoDB" id="9810588at2"/>
<feature type="domain" description="2Fe-2S ferredoxin-type" evidence="9">
    <location>
        <begin position="1"/>
        <end position="90"/>
    </location>
</feature>
<dbReference type="PROSITE" id="PS00197">
    <property type="entry name" value="2FE2S_FER_1"/>
    <property type="match status" value="1"/>
</dbReference>
<evidence type="ECO:0000256" key="8">
    <source>
        <dbReference type="ARBA" id="ARBA00034078"/>
    </source>
</evidence>
<evidence type="ECO:0000256" key="1">
    <source>
        <dbReference type="ARBA" id="ARBA00007874"/>
    </source>
</evidence>
<dbReference type="GO" id="GO:0046872">
    <property type="term" value="F:metal ion binding"/>
    <property type="evidence" value="ECO:0007669"/>
    <property type="project" value="UniProtKB-KW"/>
</dbReference>
<dbReference type="RefSeq" id="WP_064551705.1">
    <property type="nucleotide sequence ID" value="NZ_LXMA01000023.1"/>
</dbReference>
<comment type="cofactor">
    <cofactor evidence="8">
        <name>[2Fe-2S] cluster</name>
        <dbReference type="ChEBI" id="CHEBI:190135"/>
    </cofactor>
</comment>
<evidence type="ECO:0000256" key="2">
    <source>
        <dbReference type="ARBA" id="ARBA00022448"/>
    </source>
</evidence>
<keyword evidence="2" id="KW-0813">Transport</keyword>
<dbReference type="PROSITE" id="PS51085">
    <property type="entry name" value="2FE2S_FER_2"/>
    <property type="match status" value="1"/>
</dbReference>
<reference evidence="11" key="1">
    <citation type="submission" date="2016-05" db="EMBL/GenBank/DDBJ databases">
        <authorList>
            <person name="Wang W."/>
            <person name="Zhu L."/>
        </authorList>
    </citation>
    <scope>NUCLEOTIDE SEQUENCE [LARGE SCALE GENOMIC DNA]</scope>
    <source>
        <strain evidence="11">W-2</strain>
    </source>
</reference>
<dbReference type="InterPro" id="IPR036010">
    <property type="entry name" value="2Fe-2S_ferredoxin-like_sf"/>
</dbReference>
<dbReference type="AlphaFoldDB" id="A0A1B7KRL9"/>
<evidence type="ECO:0000313" key="11">
    <source>
        <dbReference type="Proteomes" id="UP000078290"/>
    </source>
</evidence>
<dbReference type="Pfam" id="PF00111">
    <property type="entry name" value="Fer2"/>
    <property type="match status" value="1"/>
</dbReference>
<keyword evidence="6" id="KW-0408">Iron</keyword>
<dbReference type="PANTHER" id="PTHR43112">
    <property type="entry name" value="FERREDOXIN"/>
    <property type="match status" value="1"/>
</dbReference>
<sequence length="90" mass="9781">MIYQIDIDGKIFSCGENVDLLKAAKSQQVKIPYGCANGGCGMCKVKIKEGEYKIGLCSKGALSDEERQQGYVLACKTYPLSHLIGELVGY</sequence>